<proteinExistence type="predicted"/>
<feature type="compositionally biased region" description="Basic residues" evidence="1">
    <location>
        <begin position="402"/>
        <end position="414"/>
    </location>
</feature>
<feature type="region of interest" description="Disordered" evidence="1">
    <location>
        <begin position="381"/>
        <end position="445"/>
    </location>
</feature>
<dbReference type="GeneID" id="28977819"/>
<evidence type="ECO:0000313" key="3">
    <source>
        <dbReference type="Proteomes" id="UP000053890"/>
    </source>
</evidence>
<name>A0A0P9EX29_RHOGW</name>
<feature type="region of interest" description="Disordered" evidence="1">
    <location>
        <begin position="248"/>
        <end position="368"/>
    </location>
</feature>
<evidence type="ECO:0000313" key="2">
    <source>
        <dbReference type="EMBL" id="KPV73956.1"/>
    </source>
</evidence>
<feature type="compositionally biased region" description="Low complexity" evidence="1">
    <location>
        <begin position="335"/>
        <end position="355"/>
    </location>
</feature>
<dbReference type="RefSeq" id="XP_018270005.1">
    <property type="nucleotide sequence ID" value="XM_018417371.1"/>
</dbReference>
<reference evidence="2 3" key="1">
    <citation type="journal article" date="2015" name="Front. Microbiol.">
        <title>Genome sequence of the plant growth promoting endophytic yeast Rhodotorula graminis WP1.</title>
        <authorList>
            <person name="Firrincieli A."/>
            <person name="Otillar R."/>
            <person name="Salamov A."/>
            <person name="Schmutz J."/>
            <person name="Khan Z."/>
            <person name="Redman R.S."/>
            <person name="Fleck N.D."/>
            <person name="Lindquist E."/>
            <person name="Grigoriev I.V."/>
            <person name="Doty S.L."/>
        </authorList>
    </citation>
    <scope>NUCLEOTIDE SEQUENCE [LARGE SCALE GENOMIC DNA]</scope>
    <source>
        <strain evidence="2 3">WP1</strain>
    </source>
</reference>
<evidence type="ECO:0000256" key="1">
    <source>
        <dbReference type="SAM" id="MobiDB-lite"/>
    </source>
</evidence>
<sequence length="445" mass="47915">MPEQDIQLTWVTYFSGGKGIRIGVLPMTPSVFAFFTLCNYTETTMGPTHELREGEVYLFRVSKPEALVKIMGDKSKAYRLWKACVNVMHLSSFSRGLYTNMENLFPCEDLAAELDHEGILTPEQLAQLRAVIEKAKTSQPVDQKEELKAVTNLDAGQRRELEQLLDRQAGGPFDFSGAAKKRDGLQGIEDLDKNDHQLTTEQVIATIEAGYARVDDTVVKEKMAVTIKGMFNDATEYRAANLAFQQQQKQQQQALDGSSAAHGDDNAMQVDETLPDPGNSAKRAREIAEASASKQTSVSKKQKNDVAASTGDRQRGGGFGTPSAVEQGVNGKGGSASSSRVAGKKSSSSSSSKVKGQGKGGATNASCGTLASFFGVTNAVASTSRSSNGRPTSVGSNERAPRRGTSRPTSHGKKAFVVDTDDETNDSNKESFVDDDEEEEAQSTE</sequence>
<feature type="compositionally biased region" description="Acidic residues" evidence="1">
    <location>
        <begin position="433"/>
        <end position="445"/>
    </location>
</feature>
<organism evidence="2 3">
    <name type="scientific">Rhodotorula graminis (strain WP1)</name>
    <dbReference type="NCBI Taxonomy" id="578459"/>
    <lineage>
        <taxon>Eukaryota</taxon>
        <taxon>Fungi</taxon>
        <taxon>Dikarya</taxon>
        <taxon>Basidiomycota</taxon>
        <taxon>Pucciniomycotina</taxon>
        <taxon>Microbotryomycetes</taxon>
        <taxon>Sporidiobolales</taxon>
        <taxon>Sporidiobolaceae</taxon>
        <taxon>Rhodotorula</taxon>
    </lineage>
</organism>
<keyword evidence="3" id="KW-1185">Reference proteome</keyword>
<feature type="compositionally biased region" description="Polar residues" evidence="1">
    <location>
        <begin position="381"/>
        <end position="396"/>
    </location>
</feature>
<accession>A0A0P9EX29</accession>
<dbReference type="Proteomes" id="UP000053890">
    <property type="component" value="Unassembled WGS sequence"/>
</dbReference>
<dbReference type="AlphaFoldDB" id="A0A0P9EX29"/>
<gene>
    <name evidence="2" type="ORF">RHOBADRAFT_54539</name>
</gene>
<dbReference type="EMBL" id="KQ474081">
    <property type="protein sequence ID" value="KPV73956.1"/>
    <property type="molecule type" value="Genomic_DNA"/>
</dbReference>
<protein>
    <submittedName>
        <fullName evidence="2">Uncharacterized protein</fullName>
    </submittedName>
</protein>